<gene>
    <name evidence="1" type="ORF">DPMN_161346</name>
</gene>
<accession>A0A9D4ISI8</accession>
<sequence length="81" mass="9392">MEGPRPLHKNRKNSTGNKFTLAVVFKKQTGEIGFFLFYLSCSLEIVRSRFKDYAVKKQDFLGNEDKNKKVLQLVPDENILL</sequence>
<keyword evidence="2" id="KW-1185">Reference proteome</keyword>
<organism evidence="1 2">
    <name type="scientific">Dreissena polymorpha</name>
    <name type="common">Zebra mussel</name>
    <name type="synonym">Mytilus polymorpha</name>
    <dbReference type="NCBI Taxonomy" id="45954"/>
    <lineage>
        <taxon>Eukaryota</taxon>
        <taxon>Metazoa</taxon>
        <taxon>Spiralia</taxon>
        <taxon>Lophotrochozoa</taxon>
        <taxon>Mollusca</taxon>
        <taxon>Bivalvia</taxon>
        <taxon>Autobranchia</taxon>
        <taxon>Heteroconchia</taxon>
        <taxon>Euheterodonta</taxon>
        <taxon>Imparidentia</taxon>
        <taxon>Neoheterodontei</taxon>
        <taxon>Myida</taxon>
        <taxon>Dreissenoidea</taxon>
        <taxon>Dreissenidae</taxon>
        <taxon>Dreissena</taxon>
    </lineage>
</organism>
<protein>
    <submittedName>
        <fullName evidence="1">Uncharacterized protein</fullName>
    </submittedName>
</protein>
<evidence type="ECO:0000313" key="2">
    <source>
        <dbReference type="Proteomes" id="UP000828390"/>
    </source>
</evidence>
<reference evidence="1" key="2">
    <citation type="submission" date="2020-11" db="EMBL/GenBank/DDBJ databases">
        <authorList>
            <person name="McCartney M.A."/>
            <person name="Auch B."/>
            <person name="Kono T."/>
            <person name="Mallez S."/>
            <person name="Becker A."/>
            <person name="Gohl D.M."/>
            <person name="Silverstein K.A.T."/>
            <person name="Koren S."/>
            <person name="Bechman K.B."/>
            <person name="Herman A."/>
            <person name="Abrahante J.E."/>
            <person name="Garbe J."/>
        </authorList>
    </citation>
    <scope>NUCLEOTIDE SEQUENCE</scope>
    <source>
        <strain evidence="1">Duluth1</strain>
        <tissue evidence="1">Whole animal</tissue>
    </source>
</reference>
<evidence type="ECO:0000313" key="1">
    <source>
        <dbReference type="EMBL" id="KAH3783409.1"/>
    </source>
</evidence>
<comment type="caution">
    <text evidence="1">The sequence shown here is derived from an EMBL/GenBank/DDBJ whole genome shotgun (WGS) entry which is preliminary data.</text>
</comment>
<dbReference type="EMBL" id="JAIWYP010000008">
    <property type="protein sequence ID" value="KAH3783409.1"/>
    <property type="molecule type" value="Genomic_DNA"/>
</dbReference>
<name>A0A9D4ISI8_DREPO</name>
<dbReference type="Proteomes" id="UP000828390">
    <property type="component" value="Unassembled WGS sequence"/>
</dbReference>
<reference evidence="1" key="1">
    <citation type="journal article" date="2019" name="bioRxiv">
        <title>The Genome of the Zebra Mussel, Dreissena polymorpha: A Resource for Invasive Species Research.</title>
        <authorList>
            <person name="McCartney M.A."/>
            <person name="Auch B."/>
            <person name="Kono T."/>
            <person name="Mallez S."/>
            <person name="Zhang Y."/>
            <person name="Obille A."/>
            <person name="Becker A."/>
            <person name="Abrahante J.E."/>
            <person name="Garbe J."/>
            <person name="Badalamenti J.P."/>
            <person name="Herman A."/>
            <person name="Mangelson H."/>
            <person name="Liachko I."/>
            <person name="Sullivan S."/>
            <person name="Sone E.D."/>
            <person name="Koren S."/>
            <person name="Silverstein K.A.T."/>
            <person name="Beckman K.B."/>
            <person name="Gohl D.M."/>
        </authorList>
    </citation>
    <scope>NUCLEOTIDE SEQUENCE</scope>
    <source>
        <strain evidence="1">Duluth1</strain>
        <tissue evidence="1">Whole animal</tissue>
    </source>
</reference>
<proteinExistence type="predicted"/>
<dbReference type="AlphaFoldDB" id="A0A9D4ISI8"/>